<dbReference type="EMBL" id="JBHSGG010000041">
    <property type="protein sequence ID" value="MFC4729327.1"/>
    <property type="molecule type" value="Genomic_DNA"/>
</dbReference>
<evidence type="ECO:0000256" key="2">
    <source>
        <dbReference type="HAMAP-Rule" id="MF_00048"/>
    </source>
</evidence>
<dbReference type="Pfam" id="PF02021">
    <property type="entry name" value="UPF0102"/>
    <property type="match status" value="1"/>
</dbReference>
<protein>
    <recommendedName>
        <fullName evidence="2">UPF0102 protein ACFO3Q_14240</fullName>
    </recommendedName>
</protein>
<organism evidence="3 4">
    <name type="scientific">Coralloluteibacterium thermophilum</name>
    <dbReference type="NCBI Taxonomy" id="2707049"/>
    <lineage>
        <taxon>Bacteria</taxon>
        <taxon>Pseudomonadati</taxon>
        <taxon>Pseudomonadota</taxon>
        <taxon>Gammaproteobacteria</taxon>
        <taxon>Lysobacterales</taxon>
        <taxon>Lysobacteraceae</taxon>
        <taxon>Coralloluteibacterium</taxon>
    </lineage>
</organism>
<dbReference type="SUPFAM" id="SSF52980">
    <property type="entry name" value="Restriction endonuclease-like"/>
    <property type="match status" value="1"/>
</dbReference>
<dbReference type="PANTHER" id="PTHR34039">
    <property type="entry name" value="UPF0102 PROTEIN YRAN"/>
    <property type="match status" value="1"/>
</dbReference>
<sequence>MTTSPTSEGTRAEAAARRHLEAAGLRTLATNFGVRGGEIDLVMRDGDTVVFVEVRYRRGSAFGGAAASIDLRKRRRIALAARHFLAADRRLAEAPCRFDVLALEGAPDAPQVRWLRDAFRMDELF</sequence>
<accession>A0ABV9NLT4</accession>
<dbReference type="InterPro" id="IPR011335">
    <property type="entry name" value="Restrct_endonuc-II-like"/>
</dbReference>
<dbReference type="RefSeq" id="WP_377005409.1">
    <property type="nucleotide sequence ID" value="NZ_JBHSGG010000041.1"/>
</dbReference>
<name>A0ABV9NLT4_9GAMM</name>
<dbReference type="NCBIfam" id="TIGR00252">
    <property type="entry name" value="YraN family protein"/>
    <property type="match status" value="1"/>
</dbReference>
<dbReference type="Gene3D" id="3.40.1350.10">
    <property type="match status" value="1"/>
</dbReference>
<dbReference type="PANTHER" id="PTHR34039:SF1">
    <property type="entry name" value="UPF0102 PROTEIN YRAN"/>
    <property type="match status" value="1"/>
</dbReference>
<gene>
    <name evidence="3" type="ORF">ACFO3Q_14240</name>
</gene>
<proteinExistence type="inferred from homology"/>
<dbReference type="Proteomes" id="UP001595892">
    <property type="component" value="Unassembled WGS sequence"/>
</dbReference>
<dbReference type="NCBIfam" id="NF009150">
    <property type="entry name" value="PRK12497.1-3"/>
    <property type="match status" value="1"/>
</dbReference>
<evidence type="ECO:0000313" key="3">
    <source>
        <dbReference type="EMBL" id="MFC4729327.1"/>
    </source>
</evidence>
<evidence type="ECO:0000313" key="4">
    <source>
        <dbReference type="Proteomes" id="UP001595892"/>
    </source>
</evidence>
<evidence type="ECO:0000256" key="1">
    <source>
        <dbReference type="ARBA" id="ARBA00006738"/>
    </source>
</evidence>
<comment type="similarity">
    <text evidence="1 2">Belongs to the UPF0102 family.</text>
</comment>
<dbReference type="CDD" id="cd20736">
    <property type="entry name" value="PoNe_Nuclease"/>
    <property type="match status" value="1"/>
</dbReference>
<dbReference type="InterPro" id="IPR011856">
    <property type="entry name" value="tRNA_endonuc-like_dom_sf"/>
</dbReference>
<dbReference type="HAMAP" id="MF_00048">
    <property type="entry name" value="UPF0102"/>
    <property type="match status" value="1"/>
</dbReference>
<comment type="caution">
    <text evidence="3">The sequence shown here is derived from an EMBL/GenBank/DDBJ whole genome shotgun (WGS) entry which is preliminary data.</text>
</comment>
<dbReference type="InterPro" id="IPR003509">
    <property type="entry name" value="UPF0102_YraN-like"/>
</dbReference>
<reference evidence="4" key="1">
    <citation type="journal article" date="2019" name="Int. J. Syst. Evol. Microbiol.">
        <title>The Global Catalogue of Microorganisms (GCM) 10K type strain sequencing project: providing services to taxonomists for standard genome sequencing and annotation.</title>
        <authorList>
            <consortium name="The Broad Institute Genomics Platform"/>
            <consortium name="The Broad Institute Genome Sequencing Center for Infectious Disease"/>
            <person name="Wu L."/>
            <person name="Ma J."/>
        </authorList>
    </citation>
    <scope>NUCLEOTIDE SEQUENCE [LARGE SCALE GENOMIC DNA]</scope>
    <source>
        <strain evidence="4">CGMCC 1.13574</strain>
    </source>
</reference>
<keyword evidence="4" id="KW-1185">Reference proteome</keyword>